<name>Q6MV35_NEUCS</name>
<feature type="region of interest" description="Disordered" evidence="5">
    <location>
        <begin position="1"/>
        <end position="55"/>
    </location>
</feature>
<evidence type="ECO:0000256" key="1">
    <source>
        <dbReference type="ARBA" id="ARBA00004141"/>
    </source>
</evidence>
<dbReference type="PANTHER" id="PTHR23501">
    <property type="entry name" value="MAJOR FACILITATOR SUPERFAMILY"/>
    <property type="match status" value="1"/>
</dbReference>
<feature type="transmembrane region" description="Helical" evidence="6">
    <location>
        <begin position="309"/>
        <end position="331"/>
    </location>
</feature>
<dbReference type="VEuPathDB" id="FungiDB:NCU02655"/>
<dbReference type="SUPFAM" id="SSF103473">
    <property type="entry name" value="MFS general substrate transporter"/>
    <property type="match status" value="2"/>
</dbReference>
<dbReference type="AlphaFoldDB" id="Q6MV35"/>
<dbReference type="GO" id="GO:0022857">
    <property type="term" value="F:transmembrane transporter activity"/>
    <property type="evidence" value="ECO:0007669"/>
    <property type="project" value="InterPro"/>
</dbReference>
<keyword evidence="4 6" id="KW-0472">Membrane</keyword>
<dbReference type="Gene3D" id="1.20.1250.20">
    <property type="entry name" value="MFS general substrate transporter like domains"/>
    <property type="match status" value="1"/>
</dbReference>
<evidence type="ECO:0000256" key="6">
    <source>
        <dbReference type="SAM" id="Phobius"/>
    </source>
</evidence>
<gene>
    <name evidence="7" type="primary">B16B8.050</name>
</gene>
<dbReference type="Gene3D" id="1.20.1720.10">
    <property type="entry name" value="Multidrug resistance protein D"/>
    <property type="match status" value="1"/>
</dbReference>
<reference evidence="7" key="1">
    <citation type="submission" date="2003-11" db="EMBL/GenBank/DDBJ databases">
        <authorList>
            <person name="Schulte U."/>
            <person name="Aign V."/>
            <person name="Hoheisel J."/>
            <person name="Brandt P."/>
            <person name="Fartmann B."/>
            <person name="Holland R."/>
            <person name="Nyakatura G."/>
            <person name="Mewes H.W."/>
            <person name="Mannhaupt G."/>
        </authorList>
    </citation>
    <scope>NUCLEOTIDE SEQUENCE</scope>
</reference>
<evidence type="ECO:0000313" key="7">
    <source>
        <dbReference type="EMBL" id="CAE76465.1"/>
    </source>
</evidence>
<feature type="transmembrane region" description="Helical" evidence="6">
    <location>
        <begin position="155"/>
        <end position="172"/>
    </location>
</feature>
<feature type="transmembrane region" description="Helical" evidence="6">
    <location>
        <begin position="130"/>
        <end position="149"/>
    </location>
</feature>
<reference evidence="7" key="2">
    <citation type="submission" date="2003-11" db="EMBL/GenBank/DDBJ databases">
        <authorList>
            <person name="German Neurospora genome project"/>
        </authorList>
    </citation>
    <scope>NUCLEOTIDE SEQUENCE</scope>
</reference>
<dbReference type="EMBL" id="BX842634">
    <property type="protein sequence ID" value="CAE76465.1"/>
    <property type="molecule type" value="Genomic_DNA"/>
</dbReference>
<feature type="transmembrane region" description="Helical" evidence="6">
    <location>
        <begin position="515"/>
        <end position="534"/>
    </location>
</feature>
<feature type="transmembrane region" description="Helical" evidence="6">
    <location>
        <begin position="343"/>
        <end position="365"/>
    </location>
</feature>
<keyword evidence="2 6" id="KW-0812">Transmembrane</keyword>
<accession>Q6MV35</accession>
<feature type="compositionally biased region" description="Basic and acidic residues" evidence="5">
    <location>
        <begin position="24"/>
        <end position="33"/>
    </location>
</feature>
<dbReference type="Pfam" id="PF07690">
    <property type="entry name" value="MFS_1"/>
    <property type="match status" value="1"/>
</dbReference>
<dbReference type="GO" id="GO:0005886">
    <property type="term" value="C:plasma membrane"/>
    <property type="evidence" value="ECO:0007669"/>
    <property type="project" value="TreeGrafter"/>
</dbReference>
<feature type="compositionally biased region" description="Basic and acidic residues" evidence="5">
    <location>
        <begin position="1"/>
        <end position="15"/>
    </location>
</feature>
<sequence>MTLPSYRHDSNENNDVHSLSDITEEIHRTDRTVSNKSKQQHQQIQEEHSETVQHGSRSPVRRVLLTFTICAGLMFSCLDTSIVSTALVSISLDLGDAQDAPWTILGYLLTYMSFAVGFSKVSDIYGRRNLLAIAWVFFAGFSVWCALAGSMKQLIAARALQGIGGSGLYSLAQCPLRRARPHRYLLTLAGRLSTAIRRMDGHPQNRLCWQLSPDSGFDPAGVWHTGSWLVRVEVVQPGYHLVFGDSWAELDSFGGLGNLSVLRAESSNPADIPRAAGDRPRLSVNDHVCLGPRPASDSSRKHSRRTQLALTRICRVTFLTGLVYISLVIKIPERFQVIYGDSALRAGIHLLPMLGSCAFGSTLAGSISKKRNLTSHTLTSGNSLQVIGLGLVYRFSNTTERGDIRYILGFTAIYGFGVGLCFAACTMIAAIEARHGDLAAAQGAVAQVRVLGGSLGLSICTIIFNDILQTSLGPATEAGRFPATVLDQLHRSPLAVFMLPPEQQVLVKKVYSDAFRYQMLLMMAVVAVAVLASLGTYRSKPPAVVDSMIHHKALATRPSDTELESASSVRSLVRGVS</sequence>
<evidence type="ECO:0000256" key="2">
    <source>
        <dbReference type="ARBA" id="ARBA00022692"/>
    </source>
</evidence>
<protein>
    <submittedName>
        <fullName evidence="7">Related to multidrug transporter</fullName>
    </submittedName>
</protein>
<dbReference type="InterPro" id="IPR036259">
    <property type="entry name" value="MFS_trans_sf"/>
</dbReference>
<proteinExistence type="predicted"/>
<evidence type="ECO:0000256" key="4">
    <source>
        <dbReference type="ARBA" id="ARBA00023136"/>
    </source>
</evidence>
<evidence type="ECO:0000256" key="5">
    <source>
        <dbReference type="SAM" id="MobiDB-lite"/>
    </source>
</evidence>
<feature type="transmembrane region" description="Helical" evidence="6">
    <location>
        <begin position="100"/>
        <end position="118"/>
    </location>
</feature>
<feature type="transmembrane region" description="Helical" evidence="6">
    <location>
        <begin position="63"/>
        <end position="88"/>
    </location>
</feature>
<evidence type="ECO:0000256" key="3">
    <source>
        <dbReference type="ARBA" id="ARBA00022989"/>
    </source>
</evidence>
<organism evidence="7">
    <name type="scientific">Neurospora crassa</name>
    <dbReference type="NCBI Taxonomy" id="5141"/>
    <lineage>
        <taxon>Eukaryota</taxon>
        <taxon>Fungi</taxon>
        <taxon>Dikarya</taxon>
        <taxon>Ascomycota</taxon>
        <taxon>Pezizomycotina</taxon>
        <taxon>Sordariomycetes</taxon>
        <taxon>Sordariomycetidae</taxon>
        <taxon>Sordariales</taxon>
        <taxon>Sordariaceae</taxon>
        <taxon>Neurospora</taxon>
    </lineage>
</organism>
<feature type="transmembrane region" description="Helical" evidence="6">
    <location>
        <begin position="407"/>
        <end position="431"/>
    </location>
</feature>
<keyword evidence="3 6" id="KW-1133">Transmembrane helix</keyword>
<comment type="subcellular location">
    <subcellularLocation>
        <location evidence="1">Membrane</location>
        <topology evidence="1">Multi-pass membrane protein</topology>
    </subcellularLocation>
</comment>
<dbReference type="PANTHER" id="PTHR23501:SF43">
    <property type="entry name" value="MULTIDRUG TRANSPORTER, PUTATIVE (AFU_ORTHOLOGUE AFUA_6G03040)-RELATED"/>
    <property type="match status" value="1"/>
</dbReference>
<dbReference type="InterPro" id="IPR011701">
    <property type="entry name" value="MFS"/>
</dbReference>